<feature type="signal peptide" evidence="5">
    <location>
        <begin position="1"/>
        <end position="26"/>
    </location>
</feature>
<evidence type="ECO:0000256" key="2">
    <source>
        <dbReference type="ARBA" id="ARBA00022803"/>
    </source>
</evidence>
<dbReference type="PANTHER" id="PTHR44943">
    <property type="entry name" value="CELLULOSE SYNTHASE OPERON PROTEIN C"/>
    <property type="match status" value="1"/>
</dbReference>
<protein>
    <submittedName>
        <fullName evidence="6">Tetratricopeptide repeat protein</fullName>
    </submittedName>
</protein>
<feature type="repeat" description="TPR" evidence="4">
    <location>
        <begin position="102"/>
        <end position="135"/>
    </location>
</feature>
<keyword evidence="5" id="KW-0732">Signal</keyword>
<evidence type="ECO:0000256" key="5">
    <source>
        <dbReference type="SAM" id="SignalP"/>
    </source>
</evidence>
<organism evidence="6 7">
    <name type="scientific">Ornithobacterium rhinotracheale</name>
    <dbReference type="NCBI Taxonomy" id="28251"/>
    <lineage>
        <taxon>Bacteria</taxon>
        <taxon>Pseudomonadati</taxon>
        <taxon>Bacteroidota</taxon>
        <taxon>Flavobacteriia</taxon>
        <taxon>Flavobacteriales</taxon>
        <taxon>Weeksellaceae</taxon>
        <taxon>Ornithobacterium</taxon>
    </lineage>
</organism>
<evidence type="ECO:0000313" key="7">
    <source>
        <dbReference type="Proteomes" id="UP000287701"/>
    </source>
</evidence>
<dbReference type="Pfam" id="PF13424">
    <property type="entry name" value="TPR_12"/>
    <property type="match status" value="1"/>
</dbReference>
<keyword evidence="3" id="KW-0793">Thylakoid</keyword>
<keyword evidence="2 4" id="KW-0802">TPR repeat</keyword>
<dbReference type="InterPro" id="IPR011990">
    <property type="entry name" value="TPR-like_helical_dom_sf"/>
</dbReference>
<dbReference type="SUPFAM" id="SSF48452">
    <property type="entry name" value="TPR-like"/>
    <property type="match status" value="1"/>
</dbReference>
<dbReference type="SMART" id="SM00028">
    <property type="entry name" value="TPR"/>
    <property type="match status" value="4"/>
</dbReference>
<sequence length="220" mass="25067">MKIFAPIVLKKLLFFSLLICLHFSFAQTLQEREAIAEGNIFYENEDYKSAIVEYSKALIYSANNVKANFNLGNAYYQTKQYQKAETHYQKAAEYSASAKEKADSYHNLGNSQMQQKNYAQAIKSYKKALSIAPKADATRYNLALALRLKNQNKEKSPKHSIKPSEFAKKMKAQASALAEKGLFNDALQLMQKALAKDSTVKHFENYIEKLQEITILDNLK</sequence>
<evidence type="ECO:0000256" key="4">
    <source>
        <dbReference type="PROSITE-ProRule" id="PRU00339"/>
    </source>
</evidence>
<dbReference type="PROSITE" id="PS50293">
    <property type="entry name" value="TPR_REGION"/>
    <property type="match status" value="1"/>
</dbReference>
<feature type="chain" id="PRO_5018716231" evidence="5">
    <location>
        <begin position="27"/>
        <end position="220"/>
    </location>
</feature>
<gene>
    <name evidence="6" type="ORF">EQP59_00200</name>
</gene>
<evidence type="ECO:0000256" key="3">
    <source>
        <dbReference type="ARBA" id="ARBA00023078"/>
    </source>
</evidence>
<dbReference type="Proteomes" id="UP000287701">
    <property type="component" value="Chromosome"/>
</dbReference>
<dbReference type="AlphaFoldDB" id="A0A3R6ASX1"/>
<name>A0A3R6ASX1_ORNRH</name>
<feature type="repeat" description="TPR" evidence="4">
    <location>
        <begin position="65"/>
        <end position="98"/>
    </location>
</feature>
<reference evidence="6 7" key="1">
    <citation type="submission" date="2019-01" db="EMBL/GenBank/DDBJ databases">
        <title>Whole Genome of Ornithobacterium rhinotracheale FARPER-174b.</title>
        <authorList>
            <person name="Tataje-Lavanda L.A."/>
            <person name="Montalvan A."/>
            <person name="Montesinos R."/>
            <person name="Zimic M."/>
            <person name="Fernandez-Sanchez M."/>
            <person name="Fernandez-Diaz M."/>
        </authorList>
    </citation>
    <scope>NUCLEOTIDE SEQUENCE [LARGE SCALE GENOMIC DNA]</scope>
    <source>
        <strain evidence="6 7">FARPER-174b</strain>
    </source>
</reference>
<evidence type="ECO:0000313" key="6">
    <source>
        <dbReference type="EMBL" id="QAR29890.1"/>
    </source>
</evidence>
<proteinExistence type="predicted"/>
<dbReference type="EMBL" id="CP035107">
    <property type="protein sequence ID" value="QAR29890.1"/>
    <property type="molecule type" value="Genomic_DNA"/>
</dbReference>
<dbReference type="RefSeq" id="WP_128500408.1">
    <property type="nucleotide sequence ID" value="NZ_CP035107.1"/>
</dbReference>
<dbReference type="InterPro" id="IPR019734">
    <property type="entry name" value="TPR_rpt"/>
</dbReference>
<dbReference type="Gene3D" id="1.25.40.10">
    <property type="entry name" value="Tetratricopeptide repeat domain"/>
    <property type="match status" value="2"/>
</dbReference>
<dbReference type="PROSITE" id="PS50005">
    <property type="entry name" value="TPR"/>
    <property type="match status" value="2"/>
</dbReference>
<dbReference type="InterPro" id="IPR051685">
    <property type="entry name" value="Ycf3/AcsC/BcsC/TPR_MFPF"/>
</dbReference>
<dbReference type="OrthoDB" id="1525165at2"/>
<accession>A0A3R6ASX1</accession>
<keyword evidence="1" id="KW-0677">Repeat</keyword>
<evidence type="ECO:0000256" key="1">
    <source>
        <dbReference type="ARBA" id="ARBA00022737"/>
    </source>
</evidence>
<dbReference type="PANTHER" id="PTHR44943:SF9">
    <property type="entry name" value="TPR-REPEAT-CONTAINING PROTEIN"/>
    <property type="match status" value="1"/>
</dbReference>